<dbReference type="RefSeq" id="WP_090974028.1">
    <property type="nucleotide sequence ID" value="NZ_FOLL01000012.1"/>
</dbReference>
<feature type="domain" description="Calcineurin-like phosphoesterase C-terminal" evidence="3">
    <location>
        <begin position="467"/>
        <end position="647"/>
    </location>
</feature>
<evidence type="ECO:0000313" key="5">
    <source>
        <dbReference type="EMBL" id="SFC48324.1"/>
    </source>
</evidence>
<name>A0A1I1JIF0_9SPHI</name>
<dbReference type="InterPro" id="IPR004843">
    <property type="entry name" value="Calcineurin-like_PHP"/>
</dbReference>
<dbReference type="InterPro" id="IPR032285">
    <property type="entry name" value="Metallophos_N"/>
</dbReference>
<dbReference type="Pfam" id="PF16370">
    <property type="entry name" value="MetallophosC"/>
    <property type="match status" value="1"/>
</dbReference>
<dbReference type="PANTHER" id="PTHR43143">
    <property type="entry name" value="METALLOPHOSPHOESTERASE, CALCINEURIN SUPERFAMILY"/>
    <property type="match status" value="1"/>
</dbReference>
<feature type="domain" description="Calcineurin-like phosphoesterase N-terminal" evidence="4">
    <location>
        <begin position="159"/>
        <end position="235"/>
    </location>
</feature>
<evidence type="ECO:0000259" key="4">
    <source>
        <dbReference type="Pfam" id="PF16371"/>
    </source>
</evidence>
<reference evidence="5 6" key="1">
    <citation type="submission" date="2016-10" db="EMBL/GenBank/DDBJ databases">
        <authorList>
            <person name="de Groot N.N."/>
        </authorList>
    </citation>
    <scope>NUCLEOTIDE SEQUENCE [LARGE SCALE GENOMIC DNA]</scope>
    <source>
        <strain evidence="5 6">DSM 22900</strain>
    </source>
</reference>
<dbReference type="Pfam" id="PF16371">
    <property type="entry name" value="MetallophosN"/>
    <property type="match status" value="1"/>
</dbReference>
<dbReference type="OrthoDB" id="1776264at2"/>
<evidence type="ECO:0000259" key="2">
    <source>
        <dbReference type="Pfam" id="PF00149"/>
    </source>
</evidence>
<accession>A0A1I1JIF0</accession>
<dbReference type="InterPro" id="IPR032288">
    <property type="entry name" value="Metallophos_C"/>
</dbReference>
<dbReference type="GO" id="GO:0016787">
    <property type="term" value="F:hydrolase activity"/>
    <property type="evidence" value="ECO:0007669"/>
    <property type="project" value="InterPro"/>
</dbReference>
<keyword evidence="6" id="KW-1185">Reference proteome</keyword>
<dbReference type="EMBL" id="FOLL01000012">
    <property type="protein sequence ID" value="SFC48324.1"/>
    <property type="molecule type" value="Genomic_DNA"/>
</dbReference>
<dbReference type="Pfam" id="PF00149">
    <property type="entry name" value="Metallophos"/>
    <property type="match status" value="1"/>
</dbReference>
<dbReference type="InterPro" id="IPR051918">
    <property type="entry name" value="STPP_CPPED1"/>
</dbReference>
<dbReference type="STRING" id="623281.SAMN05421747_11258"/>
<evidence type="ECO:0000256" key="1">
    <source>
        <dbReference type="SAM" id="MobiDB-lite"/>
    </source>
</evidence>
<feature type="domain" description="Calcineurin-like phosphoesterase" evidence="2">
    <location>
        <begin position="246"/>
        <end position="455"/>
    </location>
</feature>
<dbReference type="PANTHER" id="PTHR43143:SF1">
    <property type="entry name" value="SERINE_THREONINE-PROTEIN PHOSPHATASE CPPED1"/>
    <property type="match status" value="1"/>
</dbReference>
<dbReference type="Proteomes" id="UP000199577">
    <property type="component" value="Unassembled WGS sequence"/>
</dbReference>
<feature type="region of interest" description="Disordered" evidence="1">
    <location>
        <begin position="32"/>
        <end position="53"/>
    </location>
</feature>
<dbReference type="InterPro" id="IPR029052">
    <property type="entry name" value="Metallo-depent_PP-like"/>
</dbReference>
<evidence type="ECO:0000313" key="6">
    <source>
        <dbReference type="Proteomes" id="UP000199577"/>
    </source>
</evidence>
<gene>
    <name evidence="5" type="ORF">SAMN05421747_11258</name>
</gene>
<dbReference type="Gene3D" id="3.60.21.10">
    <property type="match status" value="1"/>
</dbReference>
<dbReference type="AlphaFoldDB" id="A0A1I1JIF0"/>
<evidence type="ECO:0000259" key="3">
    <source>
        <dbReference type="Pfam" id="PF16370"/>
    </source>
</evidence>
<protein>
    <submittedName>
        <fullName evidence="5">3',5'-cyclic AMP phosphodiesterase CpdA</fullName>
    </submittedName>
</protein>
<dbReference type="SUPFAM" id="SSF56300">
    <property type="entry name" value="Metallo-dependent phosphatases"/>
    <property type="match status" value="1"/>
</dbReference>
<dbReference type="PROSITE" id="PS51257">
    <property type="entry name" value="PROKAR_LIPOPROTEIN"/>
    <property type="match status" value="1"/>
</dbReference>
<sequence>MLKKKDNFTRRAFIHGTIVTGLGLTLISCKKPADPGPSKSDEPVKPDGNDEPLKITDISIPFIVDVSKGMEFEITGRGFALYDEIMFQPVAGGSQARITVPTTNITANSAVVMLPLELVSARYEIHVKRGAKTSLLGATTFNLVFNANIPNRAGMTVKGTVHAAGVGIANVVVSDGYAVTKTDEHGIYYLPSAKKNNYVFVSIPANYEVANDKSLPLFFNRLNRAEHVVEISDFELTPVNNDNHVVMILGDMHLANRNQDINQFQSGFLADVNNAIQNHKNKGKKVYALTLGDMTWETYWQSNNYGLPDYLQEMNKINAPVFNTMGNHDNNPAVSGDWETADRFRAIIGPTYYSFNIGKVHYVVLDNVEYLNTNNRNYNGTIVADQMAWLRKDLDMITDKSTPIVVAMHIQLFSNPVIDNAGNESRNLRLSNSQELIDVLSAFDTVHIFTGHTHMNYNTRYSPSLMEHNIGAVCATWWWTGRLSDNQICKDGTPGGYEIWEADGRNLKWTYKSIGYDQDYQFRTYDLNNVHLSKDKYAPAYTGTAWNTYAAEYANPNQHNEVLINIWNYDTDWTVEVMEEGVPLPVTRVHTRDPLHIISYSARRLNTNNVPTADFVTAPSAHLFKVKASSPISTLEIKVTDCFGRVYTERMVRPKELEYHMK</sequence>
<proteinExistence type="predicted"/>
<dbReference type="Gene3D" id="2.60.40.3920">
    <property type="match status" value="1"/>
</dbReference>
<organism evidence="5 6">
    <name type="scientific">Parapedobacter composti</name>
    <dbReference type="NCBI Taxonomy" id="623281"/>
    <lineage>
        <taxon>Bacteria</taxon>
        <taxon>Pseudomonadati</taxon>
        <taxon>Bacteroidota</taxon>
        <taxon>Sphingobacteriia</taxon>
        <taxon>Sphingobacteriales</taxon>
        <taxon>Sphingobacteriaceae</taxon>
        <taxon>Parapedobacter</taxon>
    </lineage>
</organism>
<feature type="compositionally biased region" description="Basic and acidic residues" evidence="1">
    <location>
        <begin position="39"/>
        <end position="53"/>
    </location>
</feature>